<accession>A0A2S0ME17</accession>
<evidence type="ECO:0000313" key="2">
    <source>
        <dbReference type="EMBL" id="AVO34129.1"/>
    </source>
</evidence>
<dbReference type="AlphaFoldDB" id="A0A2S0ME17"/>
<keyword evidence="3" id="KW-1185">Reference proteome</keyword>
<dbReference type="SUPFAM" id="SSF103196">
    <property type="entry name" value="Roadblock/LC7 domain"/>
    <property type="match status" value="1"/>
</dbReference>
<name>A0A2S0ME17_9BURK</name>
<dbReference type="KEGG" id="otk:C6570_07635"/>
<dbReference type="Proteomes" id="UP000239709">
    <property type="component" value="Chromosome"/>
</dbReference>
<dbReference type="InterPro" id="IPR004942">
    <property type="entry name" value="Roadblock/LAMTOR2_dom"/>
</dbReference>
<dbReference type="Gene3D" id="3.30.450.30">
    <property type="entry name" value="Dynein light chain 2a, cytoplasmic"/>
    <property type="match status" value="1"/>
</dbReference>
<dbReference type="EMBL" id="CP027666">
    <property type="protein sequence ID" value="AVO34129.1"/>
    <property type="molecule type" value="Genomic_DNA"/>
</dbReference>
<evidence type="ECO:0000313" key="3">
    <source>
        <dbReference type="Proteomes" id="UP000239709"/>
    </source>
</evidence>
<protein>
    <recommendedName>
        <fullName evidence="1">Roadblock/LAMTOR2 domain-containing protein</fullName>
    </recommendedName>
</protein>
<evidence type="ECO:0000259" key="1">
    <source>
        <dbReference type="Pfam" id="PF03259"/>
    </source>
</evidence>
<reference evidence="2 3" key="1">
    <citation type="submission" date="2018-03" db="EMBL/GenBank/DDBJ databases">
        <title>Genome sequencing of Ottowia sp.</title>
        <authorList>
            <person name="Kim S.-J."/>
            <person name="Heo J."/>
            <person name="Kwon S.-W."/>
        </authorList>
    </citation>
    <scope>NUCLEOTIDE SEQUENCE [LARGE SCALE GENOMIC DNA]</scope>
    <source>
        <strain evidence="2 3">KADR8-3</strain>
    </source>
</reference>
<feature type="domain" description="Roadblock/LAMTOR2" evidence="1">
    <location>
        <begin position="23"/>
        <end position="93"/>
    </location>
</feature>
<dbReference type="OrthoDB" id="8859064at2"/>
<dbReference type="RefSeq" id="WP_106702684.1">
    <property type="nucleotide sequence ID" value="NZ_CP027666.1"/>
</dbReference>
<dbReference type="Pfam" id="PF03259">
    <property type="entry name" value="Robl_LC7"/>
    <property type="match status" value="1"/>
</dbReference>
<gene>
    <name evidence="2" type="ORF">C6570_07635</name>
</gene>
<proteinExistence type="predicted"/>
<organism evidence="2 3">
    <name type="scientific">Ottowia oryzae</name>
    <dbReference type="NCBI Taxonomy" id="2109914"/>
    <lineage>
        <taxon>Bacteria</taxon>
        <taxon>Pseudomonadati</taxon>
        <taxon>Pseudomonadota</taxon>
        <taxon>Betaproteobacteria</taxon>
        <taxon>Burkholderiales</taxon>
        <taxon>Comamonadaceae</taxon>
        <taxon>Ottowia</taxon>
    </lineage>
</organism>
<sequence length="130" mass="13376">MSVKINLAPSAKVIASREAENMLSEVDGVTAVVIATLDGFDVASAMRHGDPARVAAMASSISAISSVVSQEASLGRNKSVTIDTESGFAVVFSVHRPDADLVINVIADGSAILGQVAYRTAQFAKTLAEA</sequence>